<sequence>MTITPLDIRQQQFKGKMLGGLDSDDVDSFLQAVAVEMEGLLRENTELKEQANRQNRDLSEHAQREKDLRETMLAAQRITDEMKANAQKEAELIVSEAQLQAKRLVDEAERKVADLQGRIQDVRRQKLQFEMEFKALLDNHARMIGCGEQ</sequence>
<protein>
    <submittedName>
        <fullName evidence="8">Cell division initiation protein</fullName>
    </submittedName>
</protein>
<evidence type="ECO:0000256" key="2">
    <source>
        <dbReference type="ARBA" id="ARBA00009008"/>
    </source>
</evidence>
<evidence type="ECO:0000256" key="5">
    <source>
        <dbReference type="ARBA" id="ARBA00023054"/>
    </source>
</evidence>
<dbReference type="InterPro" id="IPR007793">
    <property type="entry name" value="DivIVA_fam"/>
</dbReference>
<proteinExistence type="inferred from homology"/>
<dbReference type="PANTHER" id="PTHR35794:SF2">
    <property type="entry name" value="CELL DIVISION PROTEIN DIVIVA"/>
    <property type="match status" value="1"/>
</dbReference>
<dbReference type="AlphaFoldDB" id="A0A1T4RSM0"/>
<organism evidence="8 9">
    <name type="scientific">Trichlorobacter thiogenes</name>
    <dbReference type="NCBI Taxonomy" id="115783"/>
    <lineage>
        <taxon>Bacteria</taxon>
        <taxon>Pseudomonadati</taxon>
        <taxon>Thermodesulfobacteriota</taxon>
        <taxon>Desulfuromonadia</taxon>
        <taxon>Geobacterales</taxon>
        <taxon>Geobacteraceae</taxon>
        <taxon>Trichlorobacter</taxon>
    </lineage>
</organism>
<dbReference type="GO" id="GO:0051301">
    <property type="term" value="P:cell division"/>
    <property type="evidence" value="ECO:0007669"/>
    <property type="project" value="UniProtKB-KW"/>
</dbReference>
<dbReference type="GO" id="GO:0005737">
    <property type="term" value="C:cytoplasm"/>
    <property type="evidence" value="ECO:0007669"/>
    <property type="project" value="UniProtKB-SubCell"/>
</dbReference>
<dbReference type="OrthoDB" id="5198800at2"/>
<evidence type="ECO:0000256" key="3">
    <source>
        <dbReference type="ARBA" id="ARBA00022490"/>
    </source>
</evidence>
<evidence type="ECO:0000256" key="7">
    <source>
        <dbReference type="SAM" id="MobiDB-lite"/>
    </source>
</evidence>
<keyword evidence="6" id="KW-0131">Cell cycle</keyword>
<dbReference type="Proteomes" id="UP000190102">
    <property type="component" value="Unassembled WGS sequence"/>
</dbReference>
<evidence type="ECO:0000313" key="9">
    <source>
        <dbReference type="Proteomes" id="UP000190102"/>
    </source>
</evidence>
<reference evidence="9" key="1">
    <citation type="submission" date="2017-02" db="EMBL/GenBank/DDBJ databases">
        <authorList>
            <person name="Varghese N."/>
            <person name="Submissions S."/>
        </authorList>
    </citation>
    <scope>NUCLEOTIDE SEQUENCE [LARGE SCALE GENOMIC DNA]</scope>
    <source>
        <strain evidence="9">ATCC BAA-34</strain>
    </source>
</reference>
<name>A0A1T4RSM0_9BACT</name>
<evidence type="ECO:0000256" key="4">
    <source>
        <dbReference type="ARBA" id="ARBA00022618"/>
    </source>
</evidence>
<dbReference type="Pfam" id="PF05103">
    <property type="entry name" value="DivIVA"/>
    <property type="match status" value="1"/>
</dbReference>
<comment type="subcellular location">
    <subcellularLocation>
        <location evidence="1">Cytoplasm</location>
    </subcellularLocation>
</comment>
<dbReference type="RefSeq" id="WP_078791262.1">
    <property type="nucleotide sequence ID" value="NZ_FUWR01000024.1"/>
</dbReference>
<evidence type="ECO:0000256" key="6">
    <source>
        <dbReference type="ARBA" id="ARBA00023306"/>
    </source>
</evidence>
<evidence type="ECO:0000313" key="8">
    <source>
        <dbReference type="EMBL" id="SKA18758.1"/>
    </source>
</evidence>
<gene>
    <name evidence="8" type="ORF">SAMN02745119_03038</name>
</gene>
<comment type="similarity">
    <text evidence="2">Belongs to the DivIVA family.</text>
</comment>
<dbReference type="Gene3D" id="6.10.250.660">
    <property type="match status" value="1"/>
</dbReference>
<keyword evidence="3" id="KW-0963">Cytoplasm</keyword>
<keyword evidence="5" id="KW-0175">Coiled coil</keyword>
<evidence type="ECO:0000256" key="1">
    <source>
        <dbReference type="ARBA" id="ARBA00004496"/>
    </source>
</evidence>
<keyword evidence="4 8" id="KW-0132">Cell division</keyword>
<dbReference type="InterPro" id="IPR019933">
    <property type="entry name" value="DivIVA_domain"/>
</dbReference>
<dbReference type="STRING" id="115783.SAMN02745119_03038"/>
<dbReference type="EMBL" id="FUWR01000024">
    <property type="protein sequence ID" value="SKA18758.1"/>
    <property type="molecule type" value="Genomic_DNA"/>
</dbReference>
<feature type="region of interest" description="Disordered" evidence="7">
    <location>
        <begin position="46"/>
        <end position="66"/>
    </location>
</feature>
<keyword evidence="9" id="KW-1185">Reference proteome</keyword>
<dbReference type="NCBIfam" id="TIGR03544">
    <property type="entry name" value="DivI1A_domain"/>
    <property type="match status" value="1"/>
</dbReference>
<accession>A0A1T4RSM0</accession>
<dbReference type="PANTHER" id="PTHR35794">
    <property type="entry name" value="CELL DIVISION PROTEIN DIVIVA"/>
    <property type="match status" value="1"/>
</dbReference>